<reference evidence="3 4" key="1">
    <citation type="submission" date="2022-07" db="EMBL/GenBank/DDBJ databases">
        <title>Novel species in genus Arthrobacter.</title>
        <authorList>
            <person name="Liu Y."/>
        </authorList>
    </citation>
    <scope>NUCLEOTIDE SEQUENCE [LARGE SCALE GENOMIC DNA]</scope>
    <source>
        <strain evidence="4">zg-Y859</strain>
    </source>
</reference>
<evidence type="ECO:0000313" key="3">
    <source>
        <dbReference type="EMBL" id="MCQ1950614.1"/>
    </source>
</evidence>
<feature type="domain" description="SLH" evidence="2">
    <location>
        <begin position="184"/>
        <end position="245"/>
    </location>
</feature>
<name>A0ABT1NSA4_9MICC</name>
<evidence type="ECO:0000313" key="4">
    <source>
        <dbReference type="Proteomes" id="UP001206924"/>
    </source>
</evidence>
<dbReference type="RefSeq" id="WP_255865879.1">
    <property type="nucleotide sequence ID" value="NZ_CP104263.1"/>
</dbReference>
<dbReference type="PANTHER" id="PTHR43308">
    <property type="entry name" value="OUTER MEMBRANE PROTEIN ALPHA-RELATED"/>
    <property type="match status" value="1"/>
</dbReference>
<keyword evidence="4" id="KW-1185">Reference proteome</keyword>
<feature type="chain" id="PRO_5046231551" evidence="1">
    <location>
        <begin position="34"/>
        <end position="245"/>
    </location>
</feature>
<comment type="caution">
    <text evidence="3">The sequence shown here is derived from an EMBL/GenBank/DDBJ whole genome shotgun (WGS) entry which is preliminary data.</text>
</comment>
<dbReference type="PANTHER" id="PTHR43308:SF5">
    <property type="entry name" value="S-LAYER PROTEIN _ PEPTIDOGLYCAN ENDO-BETA-N-ACETYLGLUCOSAMINIDASE"/>
    <property type="match status" value="1"/>
</dbReference>
<dbReference type="InterPro" id="IPR001119">
    <property type="entry name" value="SLH_dom"/>
</dbReference>
<dbReference type="InterPro" id="IPR051465">
    <property type="entry name" value="Cell_Envelope_Struct_Comp"/>
</dbReference>
<dbReference type="PROSITE" id="PS51272">
    <property type="entry name" value="SLH"/>
    <property type="match status" value="3"/>
</dbReference>
<feature type="signal peptide" evidence="1">
    <location>
        <begin position="1"/>
        <end position="33"/>
    </location>
</feature>
<sequence length="245" mass="26412">MSFIPRPGIKSAKALTAVLMSGALLFGAGAVPAAATENQTSNAGDSALRPAAAAGLPFSDITWETQFAAEIVWVSRSGISTGWPDHTYRPLQPVSREAMAAFMHRLDALKGEKDGLADASFAFSDVANSQFKGEIGWLLASGVTTGYPDKTFRPGNSVNRDAMAAYLYRMAGYPEFTPPKQSPFADVSTDNQFYREISWLASTGISTGWEQANGTRTFGPVQPVNRDAMAAFMYRFAEKGYVPKQ</sequence>
<accession>A0ABT1NSA4</accession>
<keyword evidence="1" id="KW-0732">Signal</keyword>
<dbReference type="Pfam" id="PF00395">
    <property type="entry name" value="SLH"/>
    <property type="match status" value="3"/>
</dbReference>
<feature type="domain" description="SLH" evidence="2">
    <location>
        <begin position="54"/>
        <end position="117"/>
    </location>
</feature>
<feature type="domain" description="SLH" evidence="2">
    <location>
        <begin position="118"/>
        <end position="181"/>
    </location>
</feature>
<gene>
    <name evidence="3" type="ORF">NNX28_11850</name>
</gene>
<dbReference type="Proteomes" id="UP001206924">
    <property type="component" value="Unassembled WGS sequence"/>
</dbReference>
<organism evidence="3 4">
    <name type="scientific">Arthrobacter jinronghuae</name>
    <dbReference type="NCBI Taxonomy" id="2964609"/>
    <lineage>
        <taxon>Bacteria</taxon>
        <taxon>Bacillati</taxon>
        <taxon>Actinomycetota</taxon>
        <taxon>Actinomycetes</taxon>
        <taxon>Micrococcales</taxon>
        <taxon>Micrococcaceae</taxon>
        <taxon>Arthrobacter</taxon>
    </lineage>
</organism>
<proteinExistence type="predicted"/>
<evidence type="ECO:0000256" key="1">
    <source>
        <dbReference type="SAM" id="SignalP"/>
    </source>
</evidence>
<evidence type="ECO:0000259" key="2">
    <source>
        <dbReference type="PROSITE" id="PS51272"/>
    </source>
</evidence>
<dbReference type="EMBL" id="JANFLP010000012">
    <property type="protein sequence ID" value="MCQ1950614.1"/>
    <property type="molecule type" value="Genomic_DNA"/>
</dbReference>
<protein>
    <submittedName>
        <fullName evidence="3">S-layer homology domain-containing protein</fullName>
    </submittedName>
</protein>